<dbReference type="GO" id="GO:0003677">
    <property type="term" value="F:DNA binding"/>
    <property type="evidence" value="ECO:0007669"/>
    <property type="project" value="UniProtKB-KW"/>
</dbReference>
<keyword evidence="3" id="KW-0238">DNA-binding</keyword>
<organism evidence="3 4">
    <name type="scientific">Enterococcus faecalis TX4248</name>
    <dbReference type="NCBI Taxonomy" id="749495"/>
    <lineage>
        <taxon>Bacteria</taxon>
        <taxon>Bacillati</taxon>
        <taxon>Bacillota</taxon>
        <taxon>Bacilli</taxon>
        <taxon>Lactobacillales</taxon>
        <taxon>Enterococcaceae</taxon>
        <taxon>Enterococcus</taxon>
    </lineage>
</organism>
<dbReference type="SUPFAM" id="SSF47413">
    <property type="entry name" value="lambda repressor-like DNA-binding domains"/>
    <property type="match status" value="1"/>
</dbReference>
<dbReference type="Gene3D" id="1.10.260.40">
    <property type="entry name" value="lambda repressor-like DNA-binding domains"/>
    <property type="match status" value="1"/>
</dbReference>
<gene>
    <name evidence="3" type="ORF">HMPREF9498_02122</name>
</gene>
<dbReference type="PROSITE" id="PS50943">
    <property type="entry name" value="HTH_CROC1"/>
    <property type="match status" value="1"/>
</dbReference>
<dbReference type="InterPro" id="IPR010359">
    <property type="entry name" value="IrrE_HExxH"/>
</dbReference>
<reference evidence="3 4" key="1">
    <citation type="submission" date="2010-07" db="EMBL/GenBank/DDBJ databases">
        <authorList>
            <person name="Sid Ahmed O."/>
        </authorList>
    </citation>
    <scope>NUCLEOTIDE SEQUENCE [LARGE SCALE GENOMIC DNA]</scope>
    <source>
        <strain evidence="3 4">TX4248</strain>
    </source>
</reference>
<dbReference type="SMART" id="SM00530">
    <property type="entry name" value="HTH_XRE"/>
    <property type="match status" value="1"/>
</dbReference>
<evidence type="ECO:0000313" key="4">
    <source>
        <dbReference type="Proteomes" id="UP000004846"/>
    </source>
</evidence>
<evidence type="ECO:0000256" key="1">
    <source>
        <dbReference type="ARBA" id="ARBA00007227"/>
    </source>
</evidence>
<dbReference type="Proteomes" id="UP000004846">
    <property type="component" value="Unassembled WGS sequence"/>
</dbReference>
<comment type="similarity">
    <text evidence="1">Belongs to the short-chain fatty acyl-CoA assimilation regulator (ScfR) family.</text>
</comment>
<evidence type="ECO:0000259" key="2">
    <source>
        <dbReference type="PROSITE" id="PS50943"/>
    </source>
</evidence>
<dbReference type="CDD" id="cd00093">
    <property type="entry name" value="HTH_XRE"/>
    <property type="match status" value="1"/>
</dbReference>
<dbReference type="InterPro" id="IPR001387">
    <property type="entry name" value="Cro/C1-type_HTH"/>
</dbReference>
<dbReference type="RefSeq" id="WP_002365444.1">
    <property type="nucleotide sequence ID" value="NZ_GL454465.1"/>
</dbReference>
<protein>
    <submittedName>
        <fullName evidence="3">DNA-binding helix-turn-helix protein</fullName>
    </submittedName>
</protein>
<dbReference type="AlphaFoldDB" id="A0A125W477"/>
<dbReference type="EMBL" id="AEBR01000068">
    <property type="protein sequence ID" value="EFM82272.1"/>
    <property type="molecule type" value="Genomic_DNA"/>
</dbReference>
<proteinExistence type="inferred from homology"/>
<dbReference type="PANTHER" id="PTHR43236:SF1">
    <property type="entry name" value="BLL7220 PROTEIN"/>
    <property type="match status" value="1"/>
</dbReference>
<dbReference type="Pfam" id="PF06114">
    <property type="entry name" value="Peptidase_M78"/>
    <property type="match status" value="1"/>
</dbReference>
<sequence>MNERLIFNPKQLTSARIARGLTMKELAEKAELSRQMISNYESGKTIPKADSILKLISVLQFPRSFFSADTFELYSGATFFRSRSAATKKVRDMQKERLKYVQEVYKVLATYVNFPKVCLPELIEKSIYEITEEEIVKKAEELRKIWGLDLISPVPNLIQLAEQNGVIISEANMSNPTLDAVSRWMIGRPFIMLTDNHESAVRRRFNVAHELGHILLHNGVESIHEYSQTELKNIIEYQANLFAAHFLLPSAAFSDSLLSISLEYYIDLKKYWKVSLQSMIQKTYTLALINDDQRLYLNKRIAKNKWKTKEPYDEQLTIEQPEVFQKVYHMILEHQVIPASQLNQAFKLPKEEIEKILGTAIQTEQDKTEIVLELLRSNK</sequence>
<dbReference type="InterPro" id="IPR052345">
    <property type="entry name" value="Rad_response_metalloprotease"/>
</dbReference>
<comment type="caution">
    <text evidence="3">The sequence shown here is derived from an EMBL/GenBank/DDBJ whole genome shotgun (WGS) entry which is preliminary data.</text>
</comment>
<dbReference type="Pfam" id="PF01381">
    <property type="entry name" value="HTH_3"/>
    <property type="match status" value="1"/>
</dbReference>
<dbReference type="InterPro" id="IPR010982">
    <property type="entry name" value="Lambda_DNA-bd_dom_sf"/>
</dbReference>
<name>A0A125W477_ENTFL</name>
<accession>A0A125W477</accession>
<feature type="domain" description="HTH cro/C1-type" evidence="2">
    <location>
        <begin position="12"/>
        <end position="66"/>
    </location>
</feature>
<dbReference type="HOGENOM" id="CLU_053651_1_1_9"/>
<dbReference type="Gene3D" id="1.10.10.2910">
    <property type="match status" value="1"/>
</dbReference>
<evidence type="ECO:0000313" key="3">
    <source>
        <dbReference type="EMBL" id="EFM82272.1"/>
    </source>
</evidence>
<dbReference type="PANTHER" id="PTHR43236">
    <property type="entry name" value="ANTITOXIN HIGA1"/>
    <property type="match status" value="1"/>
</dbReference>